<name>A0A196SAP8_BLAHN</name>
<evidence type="ECO:0000256" key="1">
    <source>
        <dbReference type="ARBA" id="ARBA00022490"/>
    </source>
</evidence>
<evidence type="ECO:0000256" key="2">
    <source>
        <dbReference type="ARBA" id="ARBA00022574"/>
    </source>
</evidence>
<dbReference type="GO" id="GO:0005737">
    <property type="term" value="C:cytoplasm"/>
    <property type="evidence" value="ECO:0007669"/>
    <property type="project" value="TreeGrafter"/>
</dbReference>
<dbReference type="AlphaFoldDB" id="A0A196SAP8"/>
<dbReference type="CDD" id="cd00200">
    <property type="entry name" value="WD40"/>
    <property type="match status" value="1"/>
</dbReference>
<dbReference type="PANTHER" id="PTHR19849">
    <property type="entry name" value="PHOSPHOLIPASE A-2-ACTIVATING PROTEIN"/>
    <property type="match status" value="1"/>
</dbReference>
<dbReference type="EMBL" id="LXWW01000288">
    <property type="protein sequence ID" value="OAO14093.1"/>
    <property type="molecule type" value="Genomic_DNA"/>
</dbReference>
<feature type="repeat" description="WD" evidence="4">
    <location>
        <begin position="273"/>
        <end position="315"/>
    </location>
</feature>
<protein>
    <submittedName>
        <fullName evidence="5">WD repeat-containing protein</fullName>
    </submittedName>
</protein>
<feature type="repeat" description="WD" evidence="4">
    <location>
        <begin position="144"/>
        <end position="176"/>
    </location>
</feature>
<organism evidence="5 6">
    <name type="scientific">Blastocystis sp. subtype 1 (strain ATCC 50177 / NandII)</name>
    <dbReference type="NCBI Taxonomy" id="478820"/>
    <lineage>
        <taxon>Eukaryota</taxon>
        <taxon>Sar</taxon>
        <taxon>Stramenopiles</taxon>
        <taxon>Bigyra</taxon>
        <taxon>Opalozoa</taxon>
        <taxon>Opalinata</taxon>
        <taxon>Blastocystidae</taxon>
        <taxon>Blastocystis</taxon>
    </lineage>
</organism>
<keyword evidence="6" id="KW-1185">Reference proteome</keyword>
<reference evidence="5 6" key="1">
    <citation type="submission" date="2016-05" db="EMBL/GenBank/DDBJ databases">
        <title>Nuclear genome of Blastocystis sp. subtype 1 NandII.</title>
        <authorList>
            <person name="Gentekaki E."/>
            <person name="Curtis B."/>
            <person name="Stairs C."/>
            <person name="Eme L."/>
            <person name="Herman E."/>
            <person name="Klimes V."/>
            <person name="Arias M.C."/>
            <person name="Elias M."/>
            <person name="Hilliou F."/>
            <person name="Klute M."/>
            <person name="Malik S.-B."/>
            <person name="Pightling A."/>
            <person name="Rachubinski R."/>
            <person name="Salas D."/>
            <person name="Schlacht A."/>
            <person name="Suga H."/>
            <person name="Archibald J."/>
            <person name="Ball S.G."/>
            <person name="Clark G."/>
            <person name="Dacks J."/>
            <person name="Van Der Giezen M."/>
            <person name="Tsaousis A."/>
            <person name="Roger A."/>
        </authorList>
    </citation>
    <scope>NUCLEOTIDE SEQUENCE [LARGE SCALE GENOMIC DNA]</scope>
    <source>
        <strain evidence="6">ATCC 50177 / NandII</strain>
    </source>
</reference>
<dbReference type="GO" id="GO:0010992">
    <property type="term" value="P:ubiquitin recycling"/>
    <property type="evidence" value="ECO:0007669"/>
    <property type="project" value="TreeGrafter"/>
</dbReference>
<dbReference type="STRING" id="478820.A0A196SAP8"/>
<dbReference type="InterPro" id="IPR036322">
    <property type="entry name" value="WD40_repeat_dom_sf"/>
</dbReference>
<dbReference type="InterPro" id="IPR019775">
    <property type="entry name" value="WD40_repeat_CS"/>
</dbReference>
<dbReference type="GO" id="GO:0005634">
    <property type="term" value="C:nucleus"/>
    <property type="evidence" value="ECO:0007669"/>
    <property type="project" value="TreeGrafter"/>
</dbReference>
<keyword evidence="1" id="KW-0963">Cytoplasm</keyword>
<gene>
    <name evidence="5" type="ORF">AV274_4159</name>
</gene>
<accession>A0A196SAP8</accession>
<dbReference type="InterPro" id="IPR020472">
    <property type="entry name" value="WD40_PAC1"/>
</dbReference>
<dbReference type="PROSITE" id="PS50082">
    <property type="entry name" value="WD_REPEATS_2"/>
    <property type="match status" value="3"/>
</dbReference>
<dbReference type="Pfam" id="PF00400">
    <property type="entry name" value="WD40"/>
    <property type="match status" value="6"/>
</dbReference>
<dbReference type="Proteomes" id="UP000078348">
    <property type="component" value="Unassembled WGS sequence"/>
</dbReference>
<feature type="repeat" description="WD" evidence="4">
    <location>
        <begin position="208"/>
        <end position="242"/>
    </location>
</feature>
<dbReference type="GO" id="GO:0043161">
    <property type="term" value="P:proteasome-mediated ubiquitin-dependent protein catabolic process"/>
    <property type="evidence" value="ECO:0007669"/>
    <property type="project" value="TreeGrafter"/>
</dbReference>
<dbReference type="SUPFAM" id="SSF50978">
    <property type="entry name" value="WD40 repeat-like"/>
    <property type="match status" value="1"/>
</dbReference>
<dbReference type="PRINTS" id="PR00320">
    <property type="entry name" value="GPROTEINBRPT"/>
</dbReference>
<dbReference type="InterPro" id="IPR015943">
    <property type="entry name" value="WD40/YVTN_repeat-like_dom_sf"/>
</dbReference>
<dbReference type="Gene3D" id="2.130.10.10">
    <property type="entry name" value="YVTN repeat-like/Quinoprotein amine dehydrogenase"/>
    <property type="match status" value="3"/>
</dbReference>
<sequence>MADQLSKLSLQELVDLNAAVQHELTQRLLQLEEENKRLTRDSMIIRESRDVSVSNDVQGKQNKNSGWISTGKLKATANRFLFKNVETKPILSKRNIHKDFIWDVQWCHLPDSQNIFITASADRTAKIWSIDRNDPRQIIKLWNYTGHTGSVNSARYHPTQHIICTASGDHTCHIWKPEGSSPCDEEYGSASKRNPSDDCTISKPLAKLISHQGYVTVCDWNADGSCVISGSQDASIKVWEMNDWSKPLYTLTGHDGTVTSIAPHPSSVNLNVLHGHERAVSFLLFDEHNPRQLISGSDDCSVKVWDLKTLQCLKTIHTSYVVNHFCASPDSSMLCLPSKNASAEIYSSQGVPLTLLSGNGNGHNRMIYTCDWSEAGILTAGLDRNICLWEASPTDS</sequence>
<dbReference type="OrthoDB" id="273771at2759"/>
<dbReference type="GO" id="GO:0043130">
    <property type="term" value="F:ubiquitin binding"/>
    <property type="evidence" value="ECO:0007669"/>
    <property type="project" value="TreeGrafter"/>
</dbReference>
<evidence type="ECO:0000313" key="5">
    <source>
        <dbReference type="EMBL" id="OAO14093.1"/>
    </source>
</evidence>
<evidence type="ECO:0000256" key="3">
    <source>
        <dbReference type="ARBA" id="ARBA00022737"/>
    </source>
</evidence>
<evidence type="ECO:0000313" key="6">
    <source>
        <dbReference type="Proteomes" id="UP000078348"/>
    </source>
</evidence>
<evidence type="ECO:0000256" key="4">
    <source>
        <dbReference type="PROSITE-ProRule" id="PRU00221"/>
    </source>
</evidence>
<keyword evidence="3" id="KW-0677">Repeat</keyword>
<dbReference type="PANTHER" id="PTHR19849:SF0">
    <property type="entry name" value="PHOSPHOLIPASE A-2-ACTIVATING PROTEIN"/>
    <property type="match status" value="1"/>
</dbReference>
<dbReference type="SMART" id="SM00320">
    <property type="entry name" value="WD40"/>
    <property type="match status" value="6"/>
</dbReference>
<dbReference type="PROSITE" id="PS00678">
    <property type="entry name" value="WD_REPEATS_1"/>
    <property type="match status" value="3"/>
</dbReference>
<dbReference type="PROSITE" id="PS50294">
    <property type="entry name" value="WD_REPEATS_REGION"/>
    <property type="match status" value="3"/>
</dbReference>
<proteinExistence type="predicted"/>
<keyword evidence="2 4" id="KW-0853">WD repeat</keyword>
<comment type="caution">
    <text evidence="5">The sequence shown here is derived from an EMBL/GenBank/DDBJ whole genome shotgun (WGS) entry which is preliminary data.</text>
</comment>
<dbReference type="InterPro" id="IPR001680">
    <property type="entry name" value="WD40_rpt"/>
</dbReference>